<evidence type="ECO:0000313" key="1">
    <source>
        <dbReference type="EMBL" id="RUR74656.1"/>
    </source>
</evidence>
<gene>
    <name evidence="1" type="ORF">PCC6912_51730</name>
</gene>
<sequence length="130" mass="15127">MKYDASQIRLINIPQLEQLEDGKCCRTYIYRFTNSLPEQKVIDQIANSLEKKFTFSKEAYEIPEDVEICASILIERLQDNEAKVRVLTTQPEEVCVYIFGIHTLPRQLEERFGTVQLIQGEPRETWISGS</sequence>
<dbReference type="RefSeq" id="WP_016875863.1">
    <property type="nucleotide sequence ID" value="NZ_AJLN01000096.1"/>
</dbReference>
<name>A0A433N115_CHLFR</name>
<evidence type="ECO:0000313" key="2">
    <source>
        <dbReference type="Proteomes" id="UP000268857"/>
    </source>
</evidence>
<dbReference type="AlphaFoldDB" id="A0A433N115"/>
<dbReference type="EMBL" id="RSCJ01000028">
    <property type="protein sequence ID" value="RUR74656.1"/>
    <property type="molecule type" value="Genomic_DNA"/>
</dbReference>
<comment type="caution">
    <text evidence="1">The sequence shown here is derived from an EMBL/GenBank/DDBJ whole genome shotgun (WGS) entry which is preliminary data.</text>
</comment>
<organism evidence="1 2">
    <name type="scientific">Chlorogloeopsis fritschii PCC 6912</name>
    <dbReference type="NCBI Taxonomy" id="211165"/>
    <lineage>
        <taxon>Bacteria</taxon>
        <taxon>Bacillati</taxon>
        <taxon>Cyanobacteriota</taxon>
        <taxon>Cyanophyceae</taxon>
        <taxon>Nostocales</taxon>
        <taxon>Chlorogloeopsidaceae</taxon>
        <taxon>Chlorogloeopsis</taxon>
    </lineage>
</organism>
<proteinExistence type="predicted"/>
<dbReference type="Proteomes" id="UP000268857">
    <property type="component" value="Unassembled WGS sequence"/>
</dbReference>
<reference evidence="1 2" key="1">
    <citation type="journal article" date="2019" name="Genome Biol. Evol.">
        <title>Day and night: Metabolic profiles and evolutionary relationships of six axenic non-marine cyanobacteria.</title>
        <authorList>
            <person name="Will S.E."/>
            <person name="Henke P."/>
            <person name="Boedeker C."/>
            <person name="Huang S."/>
            <person name="Brinkmann H."/>
            <person name="Rohde M."/>
            <person name="Jarek M."/>
            <person name="Friedl T."/>
            <person name="Seufert S."/>
            <person name="Schumacher M."/>
            <person name="Overmann J."/>
            <person name="Neumann-Schaal M."/>
            <person name="Petersen J."/>
        </authorList>
    </citation>
    <scope>NUCLEOTIDE SEQUENCE [LARGE SCALE GENOMIC DNA]</scope>
    <source>
        <strain evidence="1 2">PCC 6912</strain>
    </source>
</reference>
<accession>A0A433N115</accession>
<dbReference type="OrthoDB" id="486842at2"/>
<keyword evidence="2" id="KW-1185">Reference proteome</keyword>
<protein>
    <submittedName>
        <fullName evidence="1">Uncharacterized protein</fullName>
    </submittedName>
</protein>